<dbReference type="SUPFAM" id="SSF52129">
    <property type="entry name" value="Caspase-like"/>
    <property type="match status" value="1"/>
</dbReference>
<dbReference type="Gene3D" id="3.40.50.1460">
    <property type="match status" value="1"/>
</dbReference>
<dbReference type="PROSITE" id="PS50208">
    <property type="entry name" value="CASPASE_P20"/>
    <property type="match status" value="1"/>
</dbReference>
<dbReference type="InterPro" id="IPR011600">
    <property type="entry name" value="Pept_C14_caspase"/>
</dbReference>
<accession>A0ABS7A6V5</accession>
<dbReference type="InterPro" id="IPR001309">
    <property type="entry name" value="Pept_C14_p20"/>
</dbReference>
<feature type="domain" description="Caspase family p20" evidence="3">
    <location>
        <begin position="59"/>
        <end position="137"/>
    </location>
</feature>
<feature type="region of interest" description="Disordered" evidence="2">
    <location>
        <begin position="1"/>
        <end position="27"/>
    </location>
</feature>
<keyword evidence="5" id="KW-1185">Reference proteome</keyword>
<comment type="similarity">
    <text evidence="1">Belongs to the peptidase C14A family.</text>
</comment>
<organism evidence="4 5">
    <name type="scientific">Roseomonas alba</name>
    <dbReference type="NCBI Taxonomy" id="2846776"/>
    <lineage>
        <taxon>Bacteria</taxon>
        <taxon>Pseudomonadati</taxon>
        <taxon>Pseudomonadota</taxon>
        <taxon>Alphaproteobacteria</taxon>
        <taxon>Acetobacterales</taxon>
        <taxon>Roseomonadaceae</taxon>
        <taxon>Roseomonas</taxon>
    </lineage>
</organism>
<dbReference type="InterPro" id="IPR052039">
    <property type="entry name" value="Caspase-related_regulators"/>
</dbReference>
<dbReference type="InterPro" id="IPR015917">
    <property type="entry name" value="Pept_C14A"/>
</dbReference>
<dbReference type="SMART" id="SM00115">
    <property type="entry name" value="CASc"/>
    <property type="match status" value="1"/>
</dbReference>
<dbReference type="Pfam" id="PF00656">
    <property type="entry name" value="Peptidase_C14"/>
    <property type="match status" value="1"/>
</dbReference>
<dbReference type="EMBL" id="JAHYBZ010000003">
    <property type="protein sequence ID" value="MBW6398034.1"/>
    <property type="molecule type" value="Genomic_DNA"/>
</dbReference>
<evidence type="ECO:0000256" key="1">
    <source>
        <dbReference type="ARBA" id="ARBA00010134"/>
    </source>
</evidence>
<proteinExistence type="inferred from homology"/>
<reference evidence="4 5" key="1">
    <citation type="submission" date="2021-07" db="EMBL/GenBank/DDBJ databases">
        <authorList>
            <person name="So Y."/>
        </authorList>
    </citation>
    <scope>NUCLEOTIDE SEQUENCE [LARGE SCALE GENOMIC DNA]</scope>
    <source>
        <strain evidence="4 5">HJA6</strain>
    </source>
</reference>
<evidence type="ECO:0000313" key="5">
    <source>
        <dbReference type="Proteomes" id="UP001196565"/>
    </source>
</evidence>
<dbReference type="Proteomes" id="UP001196565">
    <property type="component" value="Unassembled WGS sequence"/>
</dbReference>
<name>A0ABS7A6V5_9PROT</name>
<dbReference type="PANTHER" id="PTHR22576:SF37">
    <property type="entry name" value="MUCOSA-ASSOCIATED LYMPHOID TISSUE LYMPHOMA TRANSLOCATION PROTEIN 1"/>
    <property type="match status" value="1"/>
</dbReference>
<feature type="compositionally biased region" description="Basic residues" evidence="2">
    <location>
        <begin position="1"/>
        <end position="10"/>
    </location>
</feature>
<protein>
    <submittedName>
        <fullName evidence="4">Caspase family protein</fullName>
    </submittedName>
</protein>
<evidence type="ECO:0000259" key="3">
    <source>
        <dbReference type="PROSITE" id="PS50208"/>
    </source>
</evidence>
<evidence type="ECO:0000313" key="4">
    <source>
        <dbReference type="EMBL" id="MBW6398034.1"/>
    </source>
</evidence>
<gene>
    <name evidence="4" type="ORF">KPL78_09270</name>
</gene>
<dbReference type="RefSeq" id="WP_219762656.1">
    <property type="nucleotide sequence ID" value="NZ_JAHYBZ010000003.1"/>
</dbReference>
<evidence type="ECO:0000256" key="2">
    <source>
        <dbReference type="SAM" id="MobiDB-lite"/>
    </source>
</evidence>
<dbReference type="InterPro" id="IPR029030">
    <property type="entry name" value="Caspase-like_dom_sf"/>
</dbReference>
<comment type="caution">
    <text evidence="4">The sequence shown here is derived from an EMBL/GenBank/DDBJ whole genome shotgun (WGS) entry which is preliminary data.</text>
</comment>
<sequence>MAHFQRRHRLTITSMDRGGPDFHTASVEEEDGGMRRRIMLLATTLIATAPAVPALPQAARRIALVIGNGAYQGGAPALANPPRDAQAMAQTLERLGFRVELLVDADGGGMAAAVRRLADAAPGAEAALLFFAGHAAEIGGHNLIFPVDLSRVRDASSLAAAGLRYDDIAAALQGRAATTLIFLDACRDNPFGPAVSGTATRHGLARVASAEGTLIAFATAPGEVAMDGDGTNSPFTTALLRYMETPDIEIRDMLTRVRRSVRQATGGRQVPWDNSSLLGPFFLRVAAGATASAGPTRRIVEDAAAHGVPLPRNLTELRFSRPASSGPNARLVGSWSSGSRLWGGRSGRHIVYIVLSVNEAQRTAEVIIARSAFIGPPDDARNFASASAPAGNWRRMMTVTAPGILEWTSPEGMTTRLTLTAPDVMDARLMAASGDGRRRPSVTTFLRRID</sequence>
<dbReference type="PANTHER" id="PTHR22576">
    <property type="entry name" value="MUCOSA ASSOCIATED LYMPHOID TISSUE LYMPHOMA TRANSLOCATION PROTEIN 1/PARACASPASE"/>
    <property type="match status" value="1"/>
</dbReference>